<evidence type="ECO:0000313" key="3">
    <source>
        <dbReference type="EMBL" id="BEH01328.1"/>
    </source>
</evidence>
<feature type="region of interest" description="Disordered" evidence="1">
    <location>
        <begin position="316"/>
        <end position="373"/>
    </location>
</feature>
<dbReference type="KEGG" id="broo:brsh051_06090"/>
<accession>A0AAN0KES1</accession>
<protein>
    <submittedName>
        <fullName evidence="3">Carbohydrate-binding domain-containing protein</fullName>
    </submittedName>
</protein>
<evidence type="ECO:0000313" key="4">
    <source>
        <dbReference type="Proteomes" id="UP001431656"/>
    </source>
</evidence>
<dbReference type="EMBL" id="AP028056">
    <property type="protein sequence ID" value="BEH01328.1"/>
    <property type="molecule type" value="Genomic_DNA"/>
</dbReference>
<keyword evidence="2" id="KW-0732">Signal</keyword>
<evidence type="ECO:0000256" key="2">
    <source>
        <dbReference type="SAM" id="SignalP"/>
    </source>
</evidence>
<sequence>MNHSKITTSIVGFALAGLTLAGCGSSDLTATGSSASSVNSSSSTSSSTATTVDYTQYADVLSDNKESHADSNDADYDASKATTITLADDDVTISEPGTYILSGTLTDHSVTIDSSADGKVKLVLDNVTMTSSVNSPIIVTAADEVVIILADGSTNTVTDTSAHSAAESDSDAPNAAIFSMDDLTIGGNGALTVTSTASGVDGIASKDGLVILAGDITVDAADDGIRGKDYLIVEGGTISVKSAQDGLKSTNEDDDTVGYVYVSGGTVTIDAGDDGAHAEGDLLVSGGNLTITNSYEGLEGANIVIAGGVVDVTSSDDGLNATQGTSNDSAQPADQAGDTGPAQGGAMPQGGPMADGQAQGGTAGGMGESSDGSQLIITGGEITVNAEGDGIDSNGTVTMSGGTAIVHGPTKSGNGALDTTSFDISGGTLIAAGSTGMVVTPTTTSAQGWVSVNQTLTSGQTVELLDGDTVLATFTAVKDAGNIVISVPGIVSGSSYTVRVDDSDAGSVTADQASAGGGMGRAGDQSWQR</sequence>
<dbReference type="Proteomes" id="UP001431656">
    <property type="component" value="Chromosome"/>
</dbReference>
<reference evidence="3" key="1">
    <citation type="journal article" date="2024" name="Int. J. Syst. Evol. Microbiol.">
        <title>Brooklawnia propionicigenes sp. nov., a facultatively anaerobic, propionate-producing bacterium isolated from a methanogenic reactor treating waste from cattle farms.</title>
        <authorList>
            <person name="Akita Y."/>
            <person name="Ueki A."/>
            <person name="Tonouchi A."/>
            <person name="Sugawara Y."/>
            <person name="Honma S."/>
            <person name="Kaku N."/>
            <person name="Ueki K."/>
        </authorList>
    </citation>
    <scope>NUCLEOTIDE SEQUENCE</scope>
    <source>
        <strain evidence="3">SH051</strain>
    </source>
</reference>
<evidence type="ECO:0000256" key="1">
    <source>
        <dbReference type="SAM" id="MobiDB-lite"/>
    </source>
</evidence>
<feature type="signal peptide" evidence="2">
    <location>
        <begin position="1"/>
        <end position="21"/>
    </location>
</feature>
<keyword evidence="4" id="KW-1185">Reference proteome</keyword>
<dbReference type="InterPro" id="IPR025584">
    <property type="entry name" value="Cthe_2159"/>
</dbReference>
<gene>
    <name evidence="3" type="ORF">brsh051_06090</name>
</gene>
<feature type="compositionally biased region" description="Low complexity" evidence="1">
    <location>
        <begin position="340"/>
        <end position="357"/>
    </location>
</feature>
<feature type="compositionally biased region" description="Polar residues" evidence="1">
    <location>
        <begin position="316"/>
        <end position="332"/>
    </location>
</feature>
<feature type="region of interest" description="Disordered" evidence="1">
    <location>
        <begin position="507"/>
        <end position="529"/>
    </location>
</feature>
<dbReference type="PROSITE" id="PS51257">
    <property type="entry name" value="PROKAR_LIPOPROTEIN"/>
    <property type="match status" value="1"/>
</dbReference>
<dbReference type="RefSeq" id="WP_286267453.1">
    <property type="nucleotide sequence ID" value="NZ_AP028056.1"/>
</dbReference>
<feature type="chain" id="PRO_5042994865" evidence="2">
    <location>
        <begin position="22"/>
        <end position="529"/>
    </location>
</feature>
<proteinExistence type="predicted"/>
<organism evidence="3 4">
    <name type="scientific">Brooklawnia propionicigenes</name>
    <dbReference type="NCBI Taxonomy" id="3041175"/>
    <lineage>
        <taxon>Bacteria</taxon>
        <taxon>Bacillati</taxon>
        <taxon>Actinomycetota</taxon>
        <taxon>Actinomycetes</taxon>
        <taxon>Propionibacteriales</taxon>
        <taxon>Propionibacteriaceae</taxon>
        <taxon>Brooklawnia</taxon>
    </lineage>
</organism>
<dbReference type="AlphaFoldDB" id="A0AAN0KES1"/>
<dbReference type="Pfam" id="PF14262">
    <property type="entry name" value="Cthe_2159"/>
    <property type="match status" value="1"/>
</dbReference>
<name>A0AAN0KES1_9ACTN</name>
<feature type="compositionally biased region" description="Gly residues" evidence="1">
    <location>
        <begin position="358"/>
        <end position="367"/>
    </location>
</feature>